<evidence type="ECO:0000313" key="9">
    <source>
        <dbReference type="Proteomes" id="UP000784880"/>
    </source>
</evidence>
<comment type="subcellular location">
    <subcellularLocation>
        <location evidence="1">Membrane</location>
        <topology evidence="1">Multi-pass membrane protein</topology>
    </subcellularLocation>
</comment>
<keyword evidence="9" id="KW-1185">Reference proteome</keyword>
<evidence type="ECO:0000256" key="1">
    <source>
        <dbReference type="ARBA" id="ARBA00004141"/>
    </source>
</evidence>
<feature type="transmembrane region" description="Helical" evidence="7">
    <location>
        <begin position="187"/>
        <end position="205"/>
    </location>
</feature>
<evidence type="ECO:0000256" key="7">
    <source>
        <dbReference type="SAM" id="Phobius"/>
    </source>
</evidence>
<evidence type="ECO:0000256" key="5">
    <source>
        <dbReference type="ARBA" id="ARBA00022989"/>
    </source>
</evidence>
<dbReference type="PANTHER" id="PTHR36838">
    <property type="entry name" value="AUXIN EFFLUX CARRIER FAMILY PROTEIN"/>
    <property type="match status" value="1"/>
</dbReference>
<proteinExistence type="predicted"/>
<sequence>MSIFLNVVLPVLLVFFAGYIIQIWKKVDIKPISTLAIYVMTPALVFRTFYQAELNIQYLYMTIFGLLLLFMLILINKAYAWIRKYPTRVESGLILSTAFMNSGNYGAPIILFAYGEVGFAYAIIFMVLQAIIMNFFGVYYAAKGLEGIKTSIKLVFMMPATYAVIIALIFKGTGLRFPSNLMSPLDIIAEATIPTVMLILGMQLANIKWGNFEWGKLTYGVMVRLVLSPMVAFVITLLFPMDPLMAKVLIVLSATPSAATIVMYAIEFNSEPKLVSSITLISTLISIFTITLLLAILG</sequence>
<evidence type="ECO:0000313" key="8">
    <source>
        <dbReference type="EMBL" id="MBU9712889.1"/>
    </source>
</evidence>
<dbReference type="Proteomes" id="UP000784880">
    <property type="component" value="Unassembled WGS sequence"/>
</dbReference>
<dbReference type="Pfam" id="PF03547">
    <property type="entry name" value="Mem_trans"/>
    <property type="match status" value="2"/>
</dbReference>
<keyword evidence="6 7" id="KW-0472">Membrane</keyword>
<dbReference type="EMBL" id="JAHQCS010000113">
    <property type="protein sequence ID" value="MBU9712889.1"/>
    <property type="molecule type" value="Genomic_DNA"/>
</dbReference>
<feature type="transmembrane region" description="Helical" evidence="7">
    <location>
        <begin position="6"/>
        <end position="23"/>
    </location>
</feature>
<feature type="transmembrane region" description="Helical" evidence="7">
    <location>
        <begin position="120"/>
        <end position="142"/>
    </location>
</feature>
<dbReference type="PANTHER" id="PTHR36838:SF1">
    <property type="entry name" value="SLR1864 PROTEIN"/>
    <property type="match status" value="1"/>
</dbReference>
<feature type="transmembrane region" description="Helical" evidence="7">
    <location>
        <begin position="278"/>
        <end position="297"/>
    </location>
</feature>
<feature type="transmembrane region" description="Helical" evidence="7">
    <location>
        <begin position="58"/>
        <end position="80"/>
    </location>
</feature>
<gene>
    <name evidence="8" type="ORF">KS419_14255</name>
</gene>
<feature type="transmembrane region" description="Helical" evidence="7">
    <location>
        <begin position="154"/>
        <end position="175"/>
    </location>
</feature>
<evidence type="ECO:0000256" key="4">
    <source>
        <dbReference type="ARBA" id="ARBA00022692"/>
    </source>
</evidence>
<comment type="caution">
    <text evidence="8">The sequence shown here is derived from an EMBL/GenBank/DDBJ whole genome shotgun (WGS) entry which is preliminary data.</text>
</comment>
<keyword evidence="5 7" id="KW-1133">Transmembrane helix</keyword>
<protein>
    <submittedName>
        <fullName evidence="8">AEC family transporter</fullName>
    </submittedName>
</protein>
<feature type="transmembrane region" description="Helical" evidence="7">
    <location>
        <begin position="217"/>
        <end position="239"/>
    </location>
</feature>
<evidence type="ECO:0000256" key="2">
    <source>
        <dbReference type="ARBA" id="ARBA00022448"/>
    </source>
</evidence>
<dbReference type="RefSeq" id="WP_217067065.1">
    <property type="nucleotide sequence ID" value="NZ_JAHQCS010000113.1"/>
</dbReference>
<evidence type="ECO:0000256" key="3">
    <source>
        <dbReference type="ARBA" id="ARBA00022475"/>
    </source>
</evidence>
<name>A0ABS6JGU4_9BACI</name>
<dbReference type="InterPro" id="IPR004776">
    <property type="entry name" value="Mem_transp_PIN-like"/>
</dbReference>
<organism evidence="8 9">
    <name type="scientific">Evansella tamaricis</name>
    <dbReference type="NCBI Taxonomy" id="2069301"/>
    <lineage>
        <taxon>Bacteria</taxon>
        <taxon>Bacillati</taxon>
        <taxon>Bacillota</taxon>
        <taxon>Bacilli</taxon>
        <taxon>Bacillales</taxon>
        <taxon>Bacillaceae</taxon>
        <taxon>Evansella</taxon>
    </lineage>
</organism>
<feature type="transmembrane region" description="Helical" evidence="7">
    <location>
        <begin position="92"/>
        <end position="114"/>
    </location>
</feature>
<reference evidence="8 9" key="1">
    <citation type="submission" date="2021-06" db="EMBL/GenBank/DDBJ databases">
        <title>Bacillus sp. RD4P76, an endophyte from a halophyte.</title>
        <authorList>
            <person name="Sun J.-Q."/>
        </authorList>
    </citation>
    <scope>NUCLEOTIDE SEQUENCE [LARGE SCALE GENOMIC DNA]</scope>
    <source>
        <strain evidence="8 9">CGMCC 1.15917</strain>
    </source>
</reference>
<keyword evidence="3" id="KW-1003">Cell membrane</keyword>
<accession>A0ABS6JGU4</accession>
<keyword evidence="2" id="KW-0813">Transport</keyword>
<feature type="transmembrane region" description="Helical" evidence="7">
    <location>
        <begin position="245"/>
        <end position="266"/>
    </location>
</feature>
<evidence type="ECO:0000256" key="6">
    <source>
        <dbReference type="ARBA" id="ARBA00023136"/>
    </source>
</evidence>
<keyword evidence="4 7" id="KW-0812">Transmembrane</keyword>